<dbReference type="Pfam" id="PF09174">
    <property type="entry name" value="Maf1"/>
    <property type="match status" value="1"/>
</dbReference>
<dbReference type="AlphaFoldDB" id="A0ABD2QNX7"/>
<protein>
    <recommendedName>
        <fullName evidence="2">Repressor of RNA polymerase III transcription MAF1 homolog</fullName>
    </recommendedName>
</protein>
<evidence type="ECO:0000256" key="3">
    <source>
        <dbReference type="SAM" id="MobiDB-lite"/>
    </source>
</evidence>
<sequence length="236" mass="27713">MVALMSKGSKRYCLDVKLECYSCKMVSEEKRRYKKFLKDRGFQGPSNSESEEHSAQETSPTNKSKVSEAKSAQLPLNVQQTIVNHDRYENEPDRVQFITPHELFCLIETMNVSFEPEYDFSCTRSNEFCLEPQFIDVEKYISDMCSIYLDKYSYLSHNLWSAIDEQIILKDSIIYSYQPDNNSDPYSQGVLDSFNYFFFNKSKNNERILFFSLRVLQQNLSSRAIDVSDDMLYDIY</sequence>
<gene>
    <name evidence="4" type="primary">MAF1</name>
    <name evidence="4" type="ORF">Ciccas_000119</name>
</gene>
<dbReference type="Gene3D" id="3.40.1000.50">
    <property type="entry name" value="Repressor of RNA polymerase III transcription Maf1"/>
    <property type="match status" value="1"/>
</dbReference>
<keyword evidence="5" id="KW-1185">Reference proteome</keyword>
<dbReference type="InterPro" id="IPR015257">
    <property type="entry name" value="Maf1"/>
</dbReference>
<comment type="caution">
    <text evidence="4">The sequence shown here is derived from an EMBL/GenBank/DDBJ whole genome shotgun (WGS) entry which is preliminary data.</text>
</comment>
<comment type="similarity">
    <text evidence="1">Belongs to the MAF1 family.</text>
</comment>
<dbReference type="PANTHER" id="PTHR22504:SF0">
    <property type="entry name" value="REPRESSOR OF RNA POLYMERASE III TRANSCRIPTION MAF1 HOMOLOG"/>
    <property type="match status" value="1"/>
</dbReference>
<organism evidence="4 5">
    <name type="scientific">Cichlidogyrus casuarinus</name>
    <dbReference type="NCBI Taxonomy" id="1844966"/>
    <lineage>
        <taxon>Eukaryota</taxon>
        <taxon>Metazoa</taxon>
        <taxon>Spiralia</taxon>
        <taxon>Lophotrochozoa</taxon>
        <taxon>Platyhelminthes</taxon>
        <taxon>Monogenea</taxon>
        <taxon>Monopisthocotylea</taxon>
        <taxon>Dactylogyridea</taxon>
        <taxon>Ancyrocephalidae</taxon>
        <taxon>Cichlidogyrus</taxon>
    </lineage>
</organism>
<evidence type="ECO:0000256" key="1">
    <source>
        <dbReference type="ARBA" id="ARBA00006231"/>
    </source>
</evidence>
<dbReference type="PANTHER" id="PTHR22504">
    <property type="entry name" value="REPRESSOR OF RNA POLYMERASE III TRANSCRIPTION MAF1"/>
    <property type="match status" value="1"/>
</dbReference>
<dbReference type="Proteomes" id="UP001626550">
    <property type="component" value="Unassembled WGS sequence"/>
</dbReference>
<feature type="region of interest" description="Disordered" evidence="3">
    <location>
        <begin position="42"/>
        <end position="71"/>
    </location>
</feature>
<dbReference type="InterPro" id="IPR038564">
    <property type="entry name" value="Maf1_sf"/>
</dbReference>
<evidence type="ECO:0000256" key="2">
    <source>
        <dbReference type="ARBA" id="ARBA00020829"/>
    </source>
</evidence>
<reference evidence="4 5" key="1">
    <citation type="submission" date="2024-11" db="EMBL/GenBank/DDBJ databases">
        <title>Adaptive evolution of stress response genes in parasites aligns with host niche diversity.</title>
        <authorList>
            <person name="Hahn C."/>
            <person name="Resl P."/>
        </authorList>
    </citation>
    <scope>NUCLEOTIDE SEQUENCE [LARGE SCALE GENOMIC DNA]</scope>
    <source>
        <strain evidence="4">EGGRZ-B1_66</strain>
        <tissue evidence="4">Body</tissue>
    </source>
</reference>
<dbReference type="EMBL" id="JBJKFK010000006">
    <property type="protein sequence ID" value="KAL3321199.1"/>
    <property type="molecule type" value="Genomic_DNA"/>
</dbReference>
<name>A0ABD2QNX7_9PLAT</name>
<evidence type="ECO:0000313" key="4">
    <source>
        <dbReference type="EMBL" id="KAL3321199.1"/>
    </source>
</evidence>
<evidence type="ECO:0000313" key="5">
    <source>
        <dbReference type="Proteomes" id="UP001626550"/>
    </source>
</evidence>
<accession>A0ABD2QNX7</accession>
<proteinExistence type="inferred from homology"/>